<feature type="region of interest" description="Disordered" evidence="1">
    <location>
        <begin position="1"/>
        <end position="20"/>
    </location>
</feature>
<comment type="caution">
    <text evidence="2">The sequence shown here is derived from an EMBL/GenBank/DDBJ whole genome shotgun (WGS) entry which is preliminary data.</text>
</comment>
<proteinExistence type="predicted"/>
<evidence type="ECO:0000313" key="2">
    <source>
        <dbReference type="EMBL" id="KAK5695902.1"/>
    </source>
</evidence>
<dbReference type="EMBL" id="JAVRQU010000013">
    <property type="protein sequence ID" value="KAK5695902.1"/>
    <property type="molecule type" value="Genomic_DNA"/>
</dbReference>
<dbReference type="AlphaFoldDB" id="A0AAN7W1I4"/>
<gene>
    <name evidence="2" type="ORF">LTR97_008322</name>
</gene>
<organism evidence="2 3">
    <name type="scientific">Elasticomyces elasticus</name>
    <dbReference type="NCBI Taxonomy" id="574655"/>
    <lineage>
        <taxon>Eukaryota</taxon>
        <taxon>Fungi</taxon>
        <taxon>Dikarya</taxon>
        <taxon>Ascomycota</taxon>
        <taxon>Pezizomycotina</taxon>
        <taxon>Dothideomycetes</taxon>
        <taxon>Dothideomycetidae</taxon>
        <taxon>Mycosphaerellales</taxon>
        <taxon>Teratosphaeriaceae</taxon>
        <taxon>Elasticomyces</taxon>
    </lineage>
</organism>
<protein>
    <submittedName>
        <fullName evidence="2">Uncharacterized protein</fullName>
    </submittedName>
</protein>
<dbReference type="Proteomes" id="UP001310594">
    <property type="component" value="Unassembled WGS sequence"/>
</dbReference>
<accession>A0AAN7W1I4</accession>
<evidence type="ECO:0000313" key="3">
    <source>
        <dbReference type="Proteomes" id="UP001310594"/>
    </source>
</evidence>
<feature type="region of interest" description="Disordered" evidence="1">
    <location>
        <begin position="70"/>
        <end position="138"/>
    </location>
</feature>
<reference evidence="2" key="1">
    <citation type="submission" date="2023-08" db="EMBL/GenBank/DDBJ databases">
        <title>Black Yeasts Isolated from many extreme environments.</title>
        <authorList>
            <person name="Coleine C."/>
            <person name="Stajich J.E."/>
            <person name="Selbmann L."/>
        </authorList>
    </citation>
    <scope>NUCLEOTIDE SEQUENCE</scope>
    <source>
        <strain evidence="2">CCFEE 5810</strain>
    </source>
</reference>
<evidence type="ECO:0000256" key="1">
    <source>
        <dbReference type="SAM" id="MobiDB-lite"/>
    </source>
</evidence>
<sequence length="293" mass="33123">MSSDAATHENQQVALPPQSLNLYSKDTRTARAALINFFAEPDDDEVLPPQRCASTLKRAAAKANIEKKVAYPLRPTRTQSKLAAASSEQAPRPASNPANSSLEKENAPTSPRQVLPRVSASGEQHERTTGVEGHRPTGFLTIPPEIRNQIHDLVATPKVGVVNLLFARVPTKALPRLCRQVFNEVRFLHKAAHRSYWRDTQFIIRPRATTRIKKCTSADVANIRHIHLEVKEDDSTAVYERRANRNWYKLTLDGVLPGSFYTRFPVGTEVEWQELTIEELNSMFSHRYSCERY</sequence>
<feature type="compositionally biased region" description="Polar residues" evidence="1">
    <location>
        <begin position="76"/>
        <end position="89"/>
    </location>
</feature>
<feature type="compositionally biased region" description="Basic and acidic residues" evidence="1">
    <location>
        <begin position="123"/>
        <end position="135"/>
    </location>
</feature>
<feature type="compositionally biased region" description="Polar residues" evidence="1">
    <location>
        <begin position="96"/>
        <end position="112"/>
    </location>
</feature>
<name>A0AAN7W1I4_9PEZI</name>